<keyword evidence="4" id="KW-1185">Reference proteome</keyword>
<dbReference type="EMBL" id="JANPWB010000003">
    <property type="protein sequence ID" value="KAJ1196666.1"/>
    <property type="molecule type" value="Genomic_DNA"/>
</dbReference>
<name>A0AAV7V763_PLEWA</name>
<sequence length="85" mass="9295">MGFCGRVYPGLKLSYDGAPRLWDAGGGLNSVVARRTPMRHEHRMISGRHLILRSCSRGCAPGAPQDLRPLRGREHRVGSPSSSPM</sequence>
<gene>
    <name evidence="2" type="ORF">NDU88_000532</name>
    <name evidence="3" type="ORF">NDU88_000533</name>
</gene>
<evidence type="ECO:0000313" key="3">
    <source>
        <dbReference type="EMBL" id="KAJ1196667.1"/>
    </source>
</evidence>
<dbReference type="Proteomes" id="UP001066276">
    <property type="component" value="Chromosome 2_1"/>
</dbReference>
<proteinExistence type="predicted"/>
<evidence type="ECO:0000313" key="2">
    <source>
        <dbReference type="EMBL" id="KAJ1196666.1"/>
    </source>
</evidence>
<dbReference type="AlphaFoldDB" id="A0AAV7V763"/>
<evidence type="ECO:0000256" key="1">
    <source>
        <dbReference type="SAM" id="MobiDB-lite"/>
    </source>
</evidence>
<reference evidence="2" key="1">
    <citation type="journal article" date="2022" name="bioRxiv">
        <title>Sequencing and chromosome-scale assembly of the giantPleurodeles waltlgenome.</title>
        <authorList>
            <person name="Brown T."/>
            <person name="Elewa A."/>
            <person name="Iarovenko S."/>
            <person name="Subramanian E."/>
            <person name="Araus A.J."/>
            <person name="Petzold A."/>
            <person name="Susuki M."/>
            <person name="Suzuki K.-i.T."/>
            <person name="Hayashi T."/>
            <person name="Toyoda A."/>
            <person name="Oliveira C."/>
            <person name="Osipova E."/>
            <person name="Leigh N.D."/>
            <person name="Simon A."/>
            <person name="Yun M.H."/>
        </authorList>
    </citation>
    <scope>NUCLEOTIDE SEQUENCE</scope>
    <source>
        <strain evidence="2">20211129_DDA</strain>
        <tissue evidence="2">Liver</tissue>
    </source>
</reference>
<feature type="compositionally biased region" description="Basic and acidic residues" evidence="1">
    <location>
        <begin position="68"/>
        <end position="77"/>
    </location>
</feature>
<feature type="region of interest" description="Disordered" evidence="1">
    <location>
        <begin position="62"/>
        <end position="85"/>
    </location>
</feature>
<dbReference type="EMBL" id="JANPWB010000003">
    <property type="protein sequence ID" value="KAJ1196667.1"/>
    <property type="molecule type" value="Genomic_DNA"/>
</dbReference>
<accession>A0AAV7V763</accession>
<organism evidence="2 4">
    <name type="scientific">Pleurodeles waltl</name>
    <name type="common">Iberian ribbed newt</name>
    <dbReference type="NCBI Taxonomy" id="8319"/>
    <lineage>
        <taxon>Eukaryota</taxon>
        <taxon>Metazoa</taxon>
        <taxon>Chordata</taxon>
        <taxon>Craniata</taxon>
        <taxon>Vertebrata</taxon>
        <taxon>Euteleostomi</taxon>
        <taxon>Amphibia</taxon>
        <taxon>Batrachia</taxon>
        <taxon>Caudata</taxon>
        <taxon>Salamandroidea</taxon>
        <taxon>Salamandridae</taxon>
        <taxon>Pleurodelinae</taxon>
        <taxon>Pleurodeles</taxon>
    </lineage>
</organism>
<comment type="caution">
    <text evidence="2">The sequence shown here is derived from an EMBL/GenBank/DDBJ whole genome shotgun (WGS) entry which is preliminary data.</text>
</comment>
<protein>
    <submittedName>
        <fullName evidence="2">Uncharacterized protein</fullName>
    </submittedName>
</protein>
<evidence type="ECO:0000313" key="4">
    <source>
        <dbReference type="Proteomes" id="UP001066276"/>
    </source>
</evidence>